<keyword evidence="9" id="KW-1185">Reference proteome</keyword>
<proteinExistence type="predicted"/>
<sequence>MHEHPSCKKHPKGYIRFVNAAGYFDMIANALEVIRHPDHVPSTALLWAHHEKTVIIDQSIAFLGGIDLAYGRWDDHQHRLTDVGSVRRSPQPSPVLSPKLTRQSAVIVEEEEGGLDAESNYELKDLVRWNNTKRSDRITRDNDKSLKEESCNHNLQRHKFQTKHSEENSTEENYSFSSSIPESNNSSIRSHISNKELFGEARIWHGKDYCNFILKDWVELNKPFDGMVIFIDICKA</sequence>
<feature type="domain" description="PLD phosphodiesterase" evidence="7">
    <location>
        <begin position="45"/>
        <end position="72"/>
    </location>
</feature>
<evidence type="ECO:0000259" key="7">
    <source>
        <dbReference type="PROSITE" id="PS50035"/>
    </source>
</evidence>
<evidence type="ECO:0000256" key="6">
    <source>
        <dbReference type="SAM" id="MobiDB-lite"/>
    </source>
</evidence>
<evidence type="ECO:0000313" key="8">
    <source>
        <dbReference type="EMBL" id="MBN3291681.1"/>
    </source>
</evidence>
<dbReference type="Proteomes" id="UP001166052">
    <property type="component" value="Unassembled WGS sequence"/>
</dbReference>
<dbReference type="PROSITE" id="PS50035">
    <property type="entry name" value="PLD"/>
    <property type="match status" value="1"/>
</dbReference>
<evidence type="ECO:0000256" key="5">
    <source>
        <dbReference type="ARBA" id="ARBA00023098"/>
    </source>
</evidence>
<reference evidence="8" key="1">
    <citation type="journal article" date="2021" name="Cell">
        <title>Tracing the genetic footprints of vertebrate landing in non-teleost ray-finned fishes.</title>
        <authorList>
            <person name="Bi X."/>
            <person name="Wang K."/>
            <person name="Yang L."/>
            <person name="Pan H."/>
            <person name="Jiang H."/>
            <person name="Wei Q."/>
            <person name="Fang M."/>
            <person name="Yu H."/>
            <person name="Zhu C."/>
            <person name="Cai Y."/>
            <person name="He Y."/>
            <person name="Gan X."/>
            <person name="Zeng H."/>
            <person name="Yu D."/>
            <person name="Zhu Y."/>
            <person name="Jiang H."/>
            <person name="Qiu Q."/>
            <person name="Yang H."/>
            <person name="Zhang Y.E."/>
            <person name="Wang W."/>
            <person name="Zhu M."/>
            <person name="He S."/>
            <person name="Zhang G."/>
        </authorList>
    </citation>
    <scope>NUCLEOTIDE SEQUENCE</scope>
    <source>
        <strain evidence="8">Bchr_001</strain>
    </source>
</reference>
<dbReference type="PANTHER" id="PTHR18896">
    <property type="entry name" value="PHOSPHOLIPASE D"/>
    <property type="match status" value="1"/>
</dbReference>
<keyword evidence="5" id="KW-0443">Lipid metabolism</keyword>
<dbReference type="Gene3D" id="3.30.870.10">
    <property type="entry name" value="Endonuclease Chain A"/>
    <property type="match status" value="1"/>
</dbReference>
<organism evidence="8 9">
    <name type="scientific">Polypterus senegalus</name>
    <name type="common">Senegal bichir</name>
    <dbReference type="NCBI Taxonomy" id="55291"/>
    <lineage>
        <taxon>Eukaryota</taxon>
        <taxon>Metazoa</taxon>
        <taxon>Chordata</taxon>
        <taxon>Craniata</taxon>
        <taxon>Vertebrata</taxon>
        <taxon>Euteleostomi</taxon>
        <taxon>Actinopterygii</taxon>
        <taxon>Polypteriformes</taxon>
        <taxon>Polypteridae</taxon>
        <taxon>Polypterus</taxon>
    </lineage>
</organism>
<protein>
    <recommendedName>
        <fullName evidence="1">phospholipase D</fullName>
        <ecNumber evidence="1">3.1.4.4</ecNumber>
    </recommendedName>
</protein>
<dbReference type="Pfam" id="PF00614">
    <property type="entry name" value="PLDc"/>
    <property type="match status" value="1"/>
</dbReference>
<dbReference type="InterPro" id="IPR015679">
    <property type="entry name" value="PLipase_D_fam"/>
</dbReference>
<dbReference type="SUPFAM" id="SSF56024">
    <property type="entry name" value="Phospholipase D/nuclease"/>
    <property type="match status" value="1"/>
</dbReference>
<dbReference type="SMART" id="SM00155">
    <property type="entry name" value="PLDc"/>
    <property type="match status" value="1"/>
</dbReference>
<dbReference type="EMBL" id="JAAWVN010013488">
    <property type="protein sequence ID" value="MBN3291681.1"/>
    <property type="molecule type" value="Genomic_DNA"/>
</dbReference>
<evidence type="ECO:0000313" key="9">
    <source>
        <dbReference type="Proteomes" id="UP001166052"/>
    </source>
</evidence>
<dbReference type="EC" id="3.1.4.4" evidence="1"/>
<feature type="compositionally biased region" description="Low complexity" evidence="6">
    <location>
        <begin position="175"/>
        <end position="187"/>
    </location>
</feature>
<evidence type="ECO:0000256" key="3">
    <source>
        <dbReference type="ARBA" id="ARBA00022801"/>
    </source>
</evidence>
<feature type="region of interest" description="Disordered" evidence="6">
    <location>
        <begin position="159"/>
        <end position="187"/>
    </location>
</feature>
<evidence type="ECO:0000256" key="1">
    <source>
        <dbReference type="ARBA" id="ARBA00012027"/>
    </source>
</evidence>
<name>A0ABS2Z0B9_POLSE</name>
<dbReference type="PANTHER" id="PTHR18896:SF198">
    <property type="entry name" value="PHOSPHOLIPASE"/>
    <property type="match status" value="1"/>
</dbReference>
<keyword evidence="4" id="KW-0442">Lipid degradation</keyword>
<comment type="caution">
    <text evidence="8">The sequence shown here is derived from an EMBL/GenBank/DDBJ whole genome shotgun (WGS) entry which is preliminary data.</text>
</comment>
<dbReference type="InterPro" id="IPR001736">
    <property type="entry name" value="PLipase_D/transphosphatidylase"/>
</dbReference>
<accession>A0ABS2Z0B9</accession>
<evidence type="ECO:0000256" key="4">
    <source>
        <dbReference type="ARBA" id="ARBA00022963"/>
    </source>
</evidence>
<keyword evidence="2" id="KW-0677">Repeat</keyword>
<keyword evidence="3" id="KW-0378">Hydrolase</keyword>
<feature type="non-terminal residue" evidence="8">
    <location>
        <position position="236"/>
    </location>
</feature>
<feature type="non-terminal residue" evidence="8">
    <location>
        <position position="1"/>
    </location>
</feature>
<gene>
    <name evidence="8" type="primary">Pld1_0</name>
    <name evidence="8" type="ORF">GTO92_0021316</name>
</gene>
<evidence type="ECO:0000256" key="2">
    <source>
        <dbReference type="ARBA" id="ARBA00022737"/>
    </source>
</evidence>